<keyword evidence="3" id="KW-1185">Reference proteome</keyword>
<dbReference type="AlphaFoldDB" id="A0A9R1D4A6"/>
<protein>
    <submittedName>
        <fullName evidence="2">Uncharacterized protein</fullName>
    </submittedName>
</protein>
<name>A0A9R1D4A6_9EURY</name>
<evidence type="ECO:0000313" key="3">
    <source>
        <dbReference type="Proteomes" id="UP001139494"/>
    </source>
</evidence>
<gene>
    <name evidence="2" type="ORF">KM295_06580</name>
</gene>
<sequence length="118" mass="12107">MTSEDSSSAPWLAAAAVLERLSDSTNGPRTDGGSLTVDTASESTPLSTRGSFVVSSPPTTDVEISVTPYEDAIGLQLTTTSGHVTALLSATDAEALAERLQTAATEYSTNDVGDASWP</sequence>
<feature type="compositionally biased region" description="Polar residues" evidence="1">
    <location>
        <begin position="36"/>
        <end position="59"/>
    </location>
</feature>
<comment type="caution">
    <text evidence="2">The sequence shown here is derived from an EMBL/GenBank/DDBJ whole genome shotgun (WGS) entry which is preliminary data.</text>
</comment>
<accession>A0A9R1D4A6</accession>
<feature type="region of interest" description="Disordered" evidence="1">
    <location>
        <begin position="20"/>
        <end position="59"/>
    </location>
</feature>
<proteinExistence type="predicted"/>
<dbReference type="EMBL" id="JAHLKM010000005">
    <property type="protein sequence ID" value="MCQ4333149.1"/>
    <property type="molecule type" value="Genomic_DNA"/>
</dbReference>
<dbReference type="Proteomes" id="UP001139494">
    <property type="component" value="Unassembled WGS sequence"/>
</dbReference>
<reference evidence="2" key="1">
    <citation type="journal article" date="2023" name="Front. Microbiol.">
        <title>Genomic-based phylogenetic and metabolic analyses of the genus Natronomonas, and description of Natronomonas aquatica sp. nov.</title>
        <authorList>
            <person name="Garcia-Roldan A."/>
            <person name="Duran-Viseras A."/>
            <person name="de la Haba R.R."/>
            <person name="Corral P."/>
            <person name="Sanchez-Porro C."/>
            <person name="Ventosa A."/>
        </authorList>
    </citation>
    <scope>NUCLEOTIDE SEQUENCE</scope>
    <source>
        <strain evidence="2">F2-12</strain>
    </source>
</reference>
<dbReference type="RefSeq" id="WP_256029170.1">
    <property type="nucleotide sequence ID" value="NZ_JAHLKM010000005.1"/>
</dbReference>
<organism evidence="2 3">
    <name type="scientific">Natronomonas aquatica</name>
    <dbReference type="NCBI Taxonomy" id="2841590"/>
    <lineage>
        <taxon>Archaea</taxon>
        <taxon>Methanobacteriati</taxon>
        <taxon>Methanobacteriota</taxon>
        <taxon>Stenosarchaea group</taxon>
        <taxon>Halobacteria</taxon>
        <taxon>Halobacteriales</taxon>
        <taxon>Natronomonadaceae</taxon>
        <taxon>Natronomonas</taxon>
    </lineage>
</organism>
<evidence type="ECO:0000256" key="1">
    <source>
        <dbReference type="SAM" id="MobiDB-lite"/>
    </source>
</evidence>
<evidence type="ECO:0000313" key="2">
    <source>
        <dbReference type="EMBL" id="MCQ4333149.1"/>
    </source>
</evidence>